<dbReference type="EMBL" id="JH109152">
    <property type="protein sequence ID" value="EGW22757.1"/>
    <property type="molecule type" value="Genomic_DNA"/>
</dbReference>
<dbReference type="HOGENOM" id="CLU_2991585_0_0_6"/>
<accession>G3IUN4</accession>
<dbReference type="Proteomes" id="UP000004664">
    <property type="component" value="Unassembled WGS sequence"/>
</dbReference>
<reference evidence="1 2" key="1">
    <citation type="submission" date="2011-06" db="EMBL/GenBank/DDBJ databases">
        <title>Genomic sequence of Methylobacter tundripaludum SV96.</title>
        <authorList>
            <consortium name="US DOE Joint Genome Institute"/>
            <person name="Lucas S."/>
            <person name="Han J."/>
            <person name="Lapidus A."/>
            <person name="Cheng J.-F."/>
            <person name="Goodwin L."/>
            <person name="Pitluck S."/>
            <person name="Held B."/>
            <person name="Detter J.C."/>
            <person name="Han C."/>
            <person name="Tapia R."/>
            <person name="Land M."/>
            <person name="Hauser L."/>
            <person name="Kyrpides N."/>
            <person name="Ivanova N."/>
            <person name="Ovchinnikova G."/>
            <person name="Pagani I."/>
            <person name="Klotz M.G."/>
            <person name="Dispirito A.A."/>
            <person name="Murrell J.C."/>
            <person name="Dunfield P."/>
            <person name="Kalyuzhnaya M.G."/>
            <person name="Svenning M."/>
            <person name="Trotsenko Y.A."/>
            <person name="Stein L.Y."/>
            <person name="Woyke T."/>
        </authorList>
    </citation>
    <scope>NUCLEOTIDE SEQUENCE [LARGE SCALE GENOMIC DNA]</scope>
    <source>
        <strain evidence="2">ATCC BAA-1195 / DSM 17260 / SV96</strain>
    </source>
</reference>
<evidence type="ECO:0000313" key="2">
    <source>
        <dbReference type="Proteomes" id="UP000004664"/>
    </source>
</evidence>
<gene>
    <name evidence="1" type="ORF">Mettu_1581</name>
</gene>
<dbReference type="STRING" id="697282.Mettu_1581"/>
<keyword evidence="2" id="KW-1185">Reference proteome</keyword>
<evidence type="ECO:0000313" key="1">
    <source>
        <dbReference type="EMBL" id="EGW22757.1"/>
    </source>
</evidence>
<name>G3IUN4_METTV</name>
<dbReference type="AlphaFoldDB" id="G3IUN4"/>
<organism evidence="1 2">
    <name type="scientific">Methylobacter tundripaludum (strain ATCC BAA-1195 / DSM 17260 / SV96)</name>
    <dbReference type="NCBI Taxonomy" id="697282"/>
    <lineage>
        <taxon>Bacteria</taxon>
        <taxon>Pseudomonadati</taxon>
        <taxon>Pseudomonadota</taxon>
        <taxon>Gammaproteobacteria</taxon>
        <taxon>Methylococcales</taxon>
        <taxon>Methylococcaceae</taxon>
        <taxon>Methylobacter</taxon>
    </lineage>
</organism>
<proteinExistence type="predicted"/>
<sequence>MVDDWLVINADGVCDGLRGTEMTDWLCQFALFPLGKLMAAQLTTPRVFRYKSRSDSD</sequence>
<protein>
    <submittedName>
        <fullName evidence="1">Uncharacterized protein</fullName>
    </submittedName>
</protein>